<proteinExistence type="predicted"/>
<organism evidence="1 2">
    <name type="scientific">Dunaliella salina</name>
    <name type="common">Green alga</name>
    <name type="synonym">Protococcus salinus</name>
    <dbReference type="NCBI Taxonomy" id="3046"/>
    <lineage>
        <taxon>Eukaryota</taxon>
        <taxon>Viridiplantae</taxon>
        <taxon>Chlorophyta</taxon>
        <taxon>core chlorophytes</taxon>
        <taxon>Chlorophyceae</taxon>
        <taxon>CS clade</taxon>
        <taxon>Chlamydomonadales</taxon>
        <taxon>Dunaliellaceae</taxon>
        <taxon>Dunaliella</taxon>
    </lineage>
</organism>
<sequence>MPSSLMVVFLSHWQTDSRRPFHHSHTMEGQRLGVHQECLYAQLPHGGPPVMLTSDSQCIAAPMLHLQLIHIKPSISATPWKRRG</sequence>
<accession>A0ABQ7G8A4</accession>
<evidence type="ECO:0008006" key="3">
    <source>
        <dbReference type="Google" id="ProtNLM"/>
    </source>
</evidence>
<name>A0ABQ7G8A4_DUNSA</name>
<reference evidence="1" key="1">
    <citation type="submission" date="2017-08" db="EMBL/GenBank/DDBJ databases">
        <authorList>
            <person name="Polle J.E."/>
            <person name="Barry K."/>
            <person name="Cushman J."/>
            <person name="Schmutz J."/>
            <person name="Tran D."/>
            <person name="Hathwaick L.T."/>
            <person name="Yim W.C."/>
            <person name="Jenkins J."/>
            <person name="Mckie-Krisberg Z.M."/>
            <person name="Prochnik S."/>
            <person name="Lindquist E."/>
            <person name="Dockter R.B."/>
            <person name="Adam C."/>
            <person name="Molina H."/>
            <person name="Bunkerborg J."/>
            <person name="Jin E."/>
            <person name="Buchheim M."/>
            <person name="Magnuson J."/>
        </authorList>
    </citation>
    <scope>NUCLEOTIDE SEQUENCE</scope>
    <source>
        <strain evidence="1">CCAP 19/18</strain>
    </source>
</reference>
<keyword evidence="2" id="KW-1185">Reference proteome</keyword>
<dbReference type="EMBL" id="MU070002">
    <property type="protein sequence ID" value="KAF5830831.1"/>
    <property type="molecule type" value="Genomic_DNA"/>
</dbReference>
<evidence type="ECO:0000313" key="1">
    <source>
        <dbReference type="EMBL" id="KAF5830831.1"/>
    </source>
</evidence>
<gene>
    <name evidence="1" type="ORF">DUNSADRAFT_13978</name>
</gene>
<protein>
    <recommendedName>
        <fullName evidence="3">Encoded protein</fullName>
    </recommendedName>
</protein>
<dbReference type="Proteomes" id="UP000815325">
    <property type="component" value="Unassembled WGS sequence"/>
</dbReference>
<evidence type="ECO:0000313" key="2">
    <source>
        <dbReference type="Proteomes" id="UP000815325"/>
    </source>
</evidence>
<comment type="caution">
    <text evidence="1">The sequence shown here is derived from an EMBL/GenBank/DDBJ whole genome shotgun (WGS) entry which is preliminary data.</text>
</comment>